<dbReference type="EMBL" id="LXQA010310248">
    <property type="protein sequence ID" value="MCI42879.1"/>
    <property type="molecule type" value="Genomic_DNA"/>
</dbReference>
<evidence type="ECO:0000313" key="2">
    <source>
        <dbReference type="Proteomes" id="UP000265520"/>
    </source>
</evidence>
<reference evidence="1 2" key="1">
    <citation type="journal article" date="2018" name="Front. Plant Sci.">
        <title>Red Clover (Trifolium pratense) and Zigzag Clover (T. medium) - A Picture of Genomic Similarities and Differences.</title>
        <authorList>
            <person name="Dluhosova J."/>
            <person name="Istvanek J."/>
            <person name="Nedelnik J."/>
            <person name="Repkova J."/>
        </authorList>
    </citation>
    <scope>NUCLEOTIDE SEQUENCE [LARGE SCALE GENOMIC DNA]</scope>
    <source>
        <strain evidence="2">cv. 10/8</strain>
        <tissue evidence="1">Leaf</tissue>
    </source>
</reference>
<organism evidence="1 2">
    <name type="scientific">Trifolium medium</name>
    <dbReference type="NCBI Taxonomy" id="97028"/>
    <lineage>
        <taxon>Eukaryota</taxon>
        <taxon>Viridiplantae</taxon>
        <taxon>Streptophyta</taxon>
        <taxon>Embryophyta</taxon>
        <taxon>Tracheophyta</taxon>
        <taxon>Spermatophyta</taxon>
        <taxon>Magnoliopsida</taxon>
        <taxon>eudicotyledons</taxon>
        <taxon>Gunneridae</taxon>
        <taxon>Pentapetalae</taxon>
        <taxon>rosids</taxon>
        <taxon>fabids</taxon>
        <taxon>Fabales</taxon>
        <taxon>Fabaceae</taxon>
        <taxon>Papilionoideae</taxon>
        <taxon>50 kb inversion clade</taxon>
        <taxon>NPAAA clade</taxon>
        <taxon>Hologalegina</taxon>
        <taxon>IRL clade</taxon>
        <taxon>Trifolieae</taxon>
        <taxon>Trifolium</taxon>
    </lineage>
</organism>
<proteinExistence type="predicted"/>
<name>A0A392S2H0_9FABA</name>
<evidence type="ECO:0000313" key="1">
    <source>
        <dbReference type="EMBL" id="MCI42879.1"/>
    </source>
</evidence>
<protein>
    <submittedName>
        <fullName evidence="1">Uncharacterized protein</fullName>
    </submittedName>
</protein>
<comment type="caution">
    <text evidence="1">The sequence shown here is derived from an EMBL/GenBank/DDBJ whole genome shotgun (WGS) entry which is preliminary data.</text>
</comment>
<sequence length="88" mass="9354">EGLTLSESDLKVQPKELAVEGGITGGVEEKMSCGGSAVVDLEVDGLAFKDAATNMSLAKPKEKKVVRSKQIESDARLECTPIAQMKNF</sequence>
<accession>A0A392S2H0</accession>
<dbReference type="AlphaFoldDB" id="A0A392S2H0"/>
<dbReference type="Proteomes" id="UP000265520">
    <property type="component" value="Unassembled WGS sequence"/>
</dbReference>
<feature type="non-terminal residue" evidence="1">
    <location>
        <position position="1"/>
    </location>
</feature>
<keyword evidence="2" id="KW-1185">Reference proteome</keyword>
<feature type="non-terminal residue" evidence="1">
    <location>
        <position position="88"/>
    </location>
</feature>